<feature type="non-terminal residue" evidence="2">
    <location>
        <position position="1"/>
    </location>
</feature>
<comment type="caution">
    <text evidence="2">The sequence shown here is derived from an EMBL/GenBank/DDBJ whole genome shotgun (WGS) entry which is preliminary data.</text>
</comment>
<feature type="region of interest" description="Disordered" evidence="1">
    <location>
        <begin position="25"/>
        <end position="45"/>
    </location>
</feature>
<accession>X1PAW1</accession>
<gene>
    <name evidence="2" type="ORF">S06H3_51844</name>
</gene>
<dbReference type="EMBL" id="BARV01032931">
    <property type="protein sequence ID" value="GAI39601.1"/>
    <property type="molecule type" value="Genomic_DNA"/>
</dbReference>
<protein>
    <submittedName>
        <fullName evidence="2">Uncharacterized protein</fullName>
    </submittedName>
</protein>
<proteinExistence type="predicted"/>
<sequence length="45" mass="5331">FLTQYRLLPIRGGGGFLSRQQLAQLKGRHARKHRPDRGKNIYRRN</sequence>
<reference evidence="2" key="1">
    <citation type="journal article" date="2014" name="Front. Microbiol.">
        <title>High frequency of phylogenetically diverse reductive dehalogenase-homologous genes in deep subseafloor sedimentary metagenomes.</title>
        <authorList>
            <person name="Kawai M."/>
            <person name="Futagami T."/>
            <person name="Toyoda A."/>
            <person name="Takaki Y."/>
            <person name="Nishi S."/>
            <person name="Hori S."/>
            <person name="Arai W."/>
            <person name="Tsubouchi T."/>
            <person name="Morono Y."/>
            <person name="Uchiyama I."/>
            <person name="Ito T."/>
            <person name="Fujiyama A."/>
            <person name="Inagaki F."/>
            <person name="Takami H."/>
        </authorList>
    </citation>
    <scope>NUCLEOTIDE SEQUENCE</scope>
    <source>
        <strain evidence="2">Expedition CK06-06</strain>
    </source>
</reference>
<evidence type="ECO:0000313" key="2">
    <source>
        <dbReference type="EMBL" id="GAI39601.1"/>
    </source>
</evidence>
<name>X1PAW1_9ZZZZ</name>
<organism evidence="2">
    <name type="scientific">marine sediment metagenome</name>
    <dbReference type="NCBI Taxonomy" id="412755"/>
    <lineage>
        <taxon>unclassified sequences</taxon>
        <taxon>metagenomes</taxon>
        <taxon>ecological metagenomes</taxon>
    </lineage>
</organism>
<feature type="compositionally biased region" description="Basic residues" evidence="1">
    <location>
        <begin position="26"/>
        <end position="45"/>
    </location>
</feature>
<evidence type="ECO:0000256" key="1">
    <source>
        <dbReference type="SAM" id="MobiDB-lite"/>
    </source>
</evidence>
<dbReference type="AlphaFoldDB" id="X1PAW1"/>